<dbReference type="InterPro" id="IPR001917">
    <property type="entry name" value="Aminotrans_II_pyridoxalP_BS"/>
</dbReference>
<evidence type="ECO:0000256" key="5">
    <source>
        <dbReference type="ARBA" id="ARBA00013187"/>
    </source>
</evidence>
<evidence type="ECO:0000256" key="8">
    <source>
        <dbReference type="ARBA" id="ARBA00022898"/>
    </source>
</evidence>
<evidence type="ECO:0000256" key="12">
    <source>
        <dbReference type="RuleBase" id="RU003693"/>
    </source>
</evidence>
<dbReference type="Gene3D" id="3.40.640.10">
    <property type="entry name" value="Type I PLP-dependent aspartate aminotransferase-like (Major domain)"/>
    <property type="match status" value="1"/>
</dbReference>
<dbReference type="InterPro" id="IPR015421">
    <property type="entry name" value="PyrdxlP-dep_Trfase_major"/>
</dbReference>
<comment type="catalytic activity">
    <reaction evidence="11">
        <text>6-carboxyhexanoyl-[ACP] + L-alanine + H(+) = (8S)-8-amino-7-oxononanoate + holo-[ACP] + CO2</text>
        <dbReference type="Rhea" id="RHEA:42288"/>
        <dbReference type="Rhea" id="RHEA-COMP:9685"/>
        <dbReference type="Rhea" id="RHEA-COMP:9955"/>
        <dbReference type="ChEBI" id="CHEBI:15378"/>
        <dbReference type="ChEBI" id="CHEBI:16526"/>
        <dbReference type="ChEBI" id="CHEBI:57972"/>
        <dbReference type="ChEBI" id="CHEBI:64479"/>
        <dbReference type="ChEBI" id="CHEBI:78846"/>
        <dbReference type="ChEBI" id="CHEBI:149468"/>
        <dbReference type="EC" id="2.3.1.47"/>
    </reaction>
</comment>
<evidence type="ECO:0000256" key="7">
    <source>
        <dbReference type="ARBA" id="ARBA00022756"/>
    </source>
</evidence>
<evidence type="ECO:0000256" key="11">
    <source>
        <dbReference type="ARBA" id="ARBA00047715"/>
    </source>
</evidence>
<accession>A0A7Y9LMA2</accession>
<dbReference type="GO" id="GO:0008710">
    <property type="term" value="F:8-amino-7-oxononanoate synthase activity"/>
    <property type="evidence" value="ECO:0007669"/>
    <property type="project" value="UniProtKB-EC"/>
</dbReference>
<dbReference type="InterPro" id="IPR015424">
    <property type="entry name" value="PyrdxlP-dep_Trfase"/>
</dbReference>
<sequence length="395" mass="41286">MSTFDLCFEQLLADASARNMRRHVRPLAAAAAGRIVSEGRELLNFSGNDYLGLARHPLLTERAADWARRDGAGAQASRLVTGTLDAHAQVEAKLARLKGTEAALLFASGWQLNASVLPALIQGLGARGQVEVYTDKLVHASMHHGCQAAGVKQTRFRHNDLAHLDRLLTDRAAPGVRRLIVTESVFSMDGDRADVPALAALADRHGAFLYLDEAHATGVLGPQGMGLSGLAPGGVDLIMGTFSKALGGFGAYVAGSRALCDFLVNTCSGFIYSTGLPPSVLGAMDAALDLVPGMDAERAHLARLSARLREGLQAQGRDTGASSTQIVPAMVGDAGDAVALSARLKDAGMLAVAIRPPTVPAGTSRLRIALSAAHTVDDVDRLLDALARDPLRGGS</sequence>
<evidence type="ECO:0000256" key="1">
    <source>
        <dbReference type="ARBA" id="ARBA00001933"/>
    </source>
</evidence>
<protein>
    <recommendedName>
        <fullName evidence="5">8-amino-7-oxononanoate synthase</fullName>
        <ecNumber evidence="5">2.3.1.47</ecNumber>
    </recommendedName>
    <alternativeName>
        <fullName evidence="9">7-keto-8-amino-pelargonic acid synthase</fullName>
    </alternativeName>
    <alternativeName>
        <fullName evidence="10">8-amino-7-ketopelargonate synthase</fullName>
    </alternativeName>
</protein>
<dbReference type="GO" id="GO:0030170">
    <property type="term" value="F:pyridoxal phosphate binding"/>
    <property type="evidence" value="ECO:0007669"/>
    <property type="project" value="InterPro"/>
</dbReference>
<feature type="domain" description="Aminotransferase class I/classII large" evidence="13">
    <location>
        <begin position="41"/>
        <end position="386"/>
    </location>
</feature>
<comment type="caution">
    <text evidence="14">The sequence shown here is derived from an EMBL/GenBank/DDBJ whole genome shotgun (WGS) entry which is preliminary data.</text>
</comment>
<evidence type="ECO:0000259" key="13">
    <source>
        <dbReference type="Pfam" id="PF00155"/>
    </source>
</evidence>
<comment type="pathway">
    <text evidence="2">Cofactor biosynthesis; biotin biosynthesis.</text>
</comment>
<evidence type="ECO:0000313" key="14">
    <source>
        <dbReference type="EMBL" id="NYE82035.1"/>
    </source>
</evidence>
<keyword evidence="8 12" id="KW-0663">Pyridoxal phosphate</keyword>
<dbReference type="GO" id="GO:0009102">
    <property type="term" value="P:biotin biosynthetic process"/>
    <property type="evidence" value="ECO:0007669"/>
    <property type="project" value="UniProtKB-KW"/>
</dbReference>
<dbReference type="PANTHER" id="PTHR13693:SF100">
    <property type="entry name" value="8-AMINO-7-OXONONANOATE SYNTHASE"/>
    <property type="match status" value="1"/>
</dbReference>
<dbReference type="InterPro" id="IPR015422">
    <property type="entry name" value="PyrdxlP-dep_Trfase_small"/>
</dbReference>
<evidence type="ECO:0000256" key="3">
    <source>
        <dbReference type="ARBA" id="ARBA00010008"/>
    </source>
</evidence>
<dbReference type="EMBL" id="JACBYR010000001">
    <property type="protein sequence ID" value="NYE82035.1"/>
    <property type="molecule type" value="Genomic_DNA"/>
</dbReference>
<keyword evidence="14" id="KW-0012">Acyltransferase</keyword>
<comment type="similarity">
    <text evidence="3">Belongs to the class-II pyridoxal-phosphate-dependent aminotransferase family. BioF subfamily.</text>
</comment>
<name>A0A7Y9LMA2_9BURK</name>
<dbReference type="SUPFAM" id="SSF53383">
    <property type="entry name" value="PLP-dependent transferases"/>
    <property type="match status" value="1"/>
</dbReference>
<dbReference type="Gene3D" id="3.90.1150.10">
    <property type="entry name" value="Aspartate Aminotransferase, domain 1"/>
    <property type="match status" value="1"/>
</dbReference>
<evidence type="ECO:0000256" key="9">
    <source>
        <dbReference type="ARBA" id="ARBA00032610"/>
    </source>
</evidence>
<evidence type="ECO:0000256" key="4">
    <source>
        <dbReference type="ARBA" id="ARBA00011738"/>
    </source>
</evidence>
<dbReference type="InterPro" id="IPR050087">
    <property type="entry name" value="AON_synthase_class-II"/>
</dbReference>
<evidence type="ECO:0000256" key="2">
    <source>
        <dbReference type="ARBA" id="ARBA00004746"/>
    </source>
</evidence>
<dbReference type="PROSITE" id="PS00599">
    <property type="entry name" value="AA_TRANSFER_CLASS_2"/>
    <property type="match status" value="1"/>
</dbReference>
<evidence type="ECO:0000256" key="10">
    <source>
        <dbReference type="ARBA" id="ARBA00033381"/>
    </source>
</evidence>
<organism evidence="14 15">
    <name type="scientific">Pigmentiphaga litoralis</name>
    <dbReference type="NCBI Taxonomy" id="516702"/>
    <lineage>
        <taxon>Bacteria</taxon>
        <taxon>Pseudomonadati</taxon>
        <taxon>Pseudomonadota</taxon>
        <taxon>Betaproteobacteria</taxon>
        <taxon>Burkholderiales</taxon>
        <taxon>Alcaligenaceae</taxon>
        <taxon>Pigmentiphaga</taxon>
    </lineage>
</organism>
<comment type="cofactor">
    <cofactor evidence="1 12">
        <name>pyridoxal 5'-phosphate</name>
        <dbReference type="ChEBI" id="CHEBI:597326"/>
    </cofactor>
</comment>
<dbReference type="CDD" id="cd06454">
    <property type="entry name" value="KBL_like"/>
    <property type="match status" value="1"/>
</dbReference>
<dbReference type="RefSeq" id="WP_179584521.1">
    <property type="nucleotide sequence ID" value="NZ_JACBYR010000001.1"/>
</dbReference>
<evidence type="ECO:0000313" key="15">
    <source>
        <dbReference type="Proteomes" id="UP000542125"/>
    </source>
</evidence>
<keyword evidence="15" id="KW-1185">Reference proteome</keyword>
<proteinExistence type="inferred from homology"/>
<dbReference type="AlphaFoldDB" id="A0A7Y9LMA2"/>
<evidence type="ECO:0000256" key="6">
    <source>
        <dbReference type="ARBA" id="ARBA00022679"/>
    </source>
</evidence>
<dbReference type="EC" id="2.3.1.47" evidence="5"/>
<dbReference type="PANTHER" id="PTHR13693">
    <property type="entry name" value="CLASS II AMINOTRANSFERASE/8-AMINO-7-OXONONANOATE SYNTHASE"/>
    <property type="match status" value="1"/>
</dbReference>
<gene>
    <name evidence="14" type="ORF">FHW18_001306</name>
</gene>
<dbReference type="InterPro" id="IPR004839">
    <property type="entry name" value="Aminotransferase_I/II_large"/>
</dbReference>
<dbReference type="Proteomes" id="UP000542125">
    <property type="component" value="Unassembled WGS sequence"/>
</dbReference>
<keyword evidence="6 14" id="KW-0808">Transferase</keyword>
<dbReference type="Pfam" id="PF00155">
    <property type="entry name" value="Aminotran_1_2"/>
    <property type="match status" value="1"/>
</dbReference>
<comment type="subunit">
    <text evidence="4">Homodimer.</text>
</comment>
<reference evidence="14 15" key="1">
    <citation type="submission" date="2020-07" db="EMBL/GenBank/DDBJ databases">
        <title>Genomic Encyclopedia of Type Strains, Phase IV (KMG-V): Genome sequencing to study the core and pangenomes of soil and plant-associated prokaryotes.</title>
        <authorList>
            <person name="Whitman W."/>
        </authorList>
    </citation>
    <scope>NUCLEOTIDE SEQUENCE [LARGE SCALE GENOMIC DNA]</scope>
    <source>
        <strain evidence="14 15">SAS40</strain>
    </source>
</reference>
<keyword evidence="7" id="KW-0093">Biotin biosynthesis</keyword>